<accession>A0A450WB66</accession>
<dbReference type="PROSITE" id="PS51371">
    <property type="entry name" value="CBS"/>
    <property type="match status" value="2"/>
</dbReference>
<dbReference type="InterPro" id="IPR000644">
    <property type="entry name" value="CBS_dom"/>
</dbReference>
<dbReference type="Pfam" id="PF03445">
    <property type="entry name" value="DUF294"/>
    <property type="match status" value="1"/>
</dbReference>
<proteinExistence type="predicted"/>
<evidence type="ECO:0000259" key="3">
    <source>
        <dbReference type="PROSITE" id="PS50042"/>
    </source>
</evidence>
<dbReference type="Gene3D" id="3.10.580.10">
    <property type="entry name" value="CBS-domain"/>
    <property type="match status" value="1"/>
</dbReference>
<evidence type="ECO:0000256" key="1">
    <source>
        <dbReference type="ARBA" id="ARBA00023122"/>
    </source>
</evidence>
<dbReference type="Pfam" id="PF00571">
    <property type="entry name" value="CBS"/>
    <property type="match status" value="2"/>
</dbReference>
<dbReference type="InterPro" id="IPR018490">
    <property type="entry name" value="cNMP-bd_dom_sf"/>
</dbReference>
<dbReference type="InterPro" id="IPR046342">
    <property type="entry name" value="CBS_dom_sf"/>
</dbReference>
<dbReference type="PANTHER" id="PTHR43080:SF2">
    <property type="entry name" value="CBS DOMAIN-CONTAINING PROTEIN"/>
    <property type="match status" value="1"/>
</dbReference>
<dbReference type="SUPFAM" id="SSF54631">
    <property type="entry name" value="CBS-domain pair"/>
    <property type="match status" value="1"/>
</dbReference>
<dbReference type="InterPro" id="IPR014710">
    <property type="entry name" value="RmlC-like_jellyroll"/>
</dbReference>
<dbReference type="InterPro" id="IPR000595">
    <property type="entry name" value="cNMP-bd_dom"/>
</dbReference>
<evidence type="ECO:0000313" key="5">
    <source>
        <dbReference type="EMBL" id="VFK14255.1"/>
    </source>
</evidence>
<dbReference type="CDD" id="cd05401">
    <property type="entry name" value="NT_GlnE_GlnD_like"/>
    <property type="match status" value="1"/>
</dbReference>
<dbReference type="EMBL" id="CAADFK010000059">
    <property type="protein sequence ID" value="VFK14255.1"/>
    <property type="molecule type" value="Genomic_DNA"/>
</dbReference>
<feature type="domain" description="CBS" evidence="4">
    <location>
        <begin position="161"/>
        <end position="219"/>
    </location>
</feature>
<reference evidence="5" key="1">
    <citation type="submission" date="2019-02" db="EMBL/GenBank/DDBJ databases">
        <authorList>
            <person name="Gruber-Vodicka R. H."/>
            <person name="Seah K. B. B."/>
        </authorList>
    </citation>
    <scope>NUCLEOTIDE SEQUENCE</scope>
    <source>
        <strain evidence="5">BECK_S313</strain>
    </source>
</reference>
<dbReference type="SUPFAM" id="SSF51206">
    <property type="entry name" value="cAMP-binding domain-like"/>
    <property type="match status" value="1"/>
</dbReference>
<dbReference type="AlphaFoldDB" id="A0A450WB66"/>
<dbReference type="CDD" id="cd00038">
    <property type="entry name" value="CAP_ED"/>
    <property type="match status" value="1"/>
</dbReference>
<name>A0A450WB66_9GAMM</name>
<dbReference type="Pfam" id="PF00027">
    <property type="entry name" value="cNMP_binding"/>
    <property type="match status" value="1"/>
</dbReference>
<dbReference type="Gene3D" id="2.60.120.10">
    <property type="entry name" value="Jelly Rolls"/>
    <property type="match status" value="1"/>
</dbReference>
<dbReference type="InterPro" id="IPR051257">
    <property type="entry name" value="Diverse_CBS-Domain"/>
</dbReference>
<organism evidence="5">
    <name type="scientific">Candidatus Kentrum sp. LPFa</name>
    <dbReference type="NCBI Taxonomy" id="2126335"/>
    <lineage>
        <taxon>Bacteria</taxon>
        <taxon>Pseudomonadati</taxon>
        <taxon>Pseudomonadota</taxon>
        <taxon>Gammaproteobacteria</taxon>
        <taxon>Candidatus Kentrum</taxon>
    </lineage>
</organism>
<dbReference type="PROSITE" id="PS50042">
    <property type="entry name" value="CNMP_BINDING_3"/>
    <property type="match status" value="1"/>
</dbReference>
<dbReference type="InterPro" id="IPR005105">
    <property type="entry name" value="GlnD_Uridyltrans_N"/>
</dbReference>
<evidence type="ECO:0000256" key="2">
    <source>
        <dbReference type="PROSITE-ProRule" id="PRU00703"/>
    </source>
</evidence>
<gene>
    <name evidence="5" type="ORF">BECKLPF1236B_GA0070989_10594</name>
</gene>
<feature type="domain" description="Cyclic nucleotide-binding" evidence="3">
    <location>
        <begin position="22"/>
        <end position="120"/>
    </location>
</feature>
<dbReference type="GO" id="GO:0008773">
    <property type="term" value="F:[protein-PII] uridylyltransferase activity"/>
    <property type="evidence" value="ECO:0007669"/>
    <property type="project" value="InterPro"/>
</dbReference>
<dbReference type="Pfam" id="PF10335">
    <property type="entry name" value="DUF294_C"/>
    <property type="match status" value="1"/>
</dbReference>
<sequence length="630" mass="70932">MPDNTVLNTPFPYRDELAEIVFFREFGHDVIEEILSLAKPLSLPAGKIVFYHGSPYQNVLHIIRSGTAHQVWPNGRTIEKRFGDVLGLAGYLDNNPYVSTVTTVDDCEFLLLPAKELRRLETRHDSVSDTMDRIIAKRIHGCIAETMDVAPLSSLSVSDAMKTPLVSCKPDTLLRDAFVSMRKRGVGSVAIMDDADDVLGLLTGPGLCEAILERGISREGKVSSIGYQRPCEIPESASLRQAEHLQEREDVKYLIVTRKKKPVGILSQTDILRAIAAVSPPLLAEIARAQDFISLHRLYDRLPRFTADTRNWNRSITGAIRVLNEAHQAILRRCIALTLRKFVEQGEGAPPGPFALLILGSGGRNEMLLTPDQDNAIILADEVTRDASARKWFANFTDSLNRRMADVGYALCPGEIMARNPAWRKGLSDWRRQFDHIIHYPTPKAARWSTIALDFKFLYGDETLLSGLRQEIVEKLRENPRLLRMMVEDDAEGRPPLGLFDRLITTTVDGKKHRIDLKRGALRIVADAARVYAWREGIDANNTVDRFRGLSQQGVLGREFVKTILAAYEALLDLYLEQRVQEAIAGKMESKLLDYDLLNPHEQELLRISLRAVKRLQERLQGDFEVGGIW</sequence>
<feature type="domain" description="CBS" evidence="4">
    <location>
        <begin position="222"/>
        <end position="285"/>
    </location>
</feature>
<keyword evidence="1 2" id="KW-0129">CBS domain</keyword>
<protein>
    <submittedName>
        <fullName evidence="5">Cyclic nucleotide-binding protein</fullName>
    </submittedName>
</protein>
<dbReference type="SMART" id="SM00116">
    <property type="entry name" value="CBS"/>
    <property type="match status" value="2"/>
</dbReference>
<dbReference type="InterPro" id="IPR018821">
    <property type="entry name" value="DUF294_put_nucleoTrafse_sb-bd"/>
</dbReference>
<dbReference type="PANTHER" id="PTHR43080">
    <property type="entry name" value="CBS DOMAIN-CONTAINING PROTEIN CBSX3, MITOCHONDRIAL"/>
    <property type="match status" value="1"/>
</dbReference>
<evidence type="ECO:0000259" key="4">
    <source>
        <dbReference type="PROSITE" id="PS51371"/>
    </source>
</evidence>